<keyword evidence="1" id="KW-0812">Transmembrane</keyword>
<keyword evidence="1" id="KW-0472">Membrane</keyword>
<comment type="caution">
    <text evidence="2">The sequence shown here is derived from an EMBL/GenBank/DDBJ whole genome shotgun (WGS) entry which is preliminary data.</text>
</comment>
<organism evidence="2 3">
    <name type="scientific">Effrenium voratum</name>
    <dbReference type="NCBI Taxonomy" id="2562239"/>
    <lineage>
        <taxon>Eukaryota</taxon>
        <taxon>Sar</taxon>
        <taxon>Alveolata</taxon>
        <taxon>Dinophyceae</taxon>
        <taxon>Suessiales</taxon>
        <taxon>Symbiodiniaceae</taxon>
        <taxon>Effrenium</taxon>
    </lineage>
</organism>
<protein>
    <recommendedName>
        <fullName evidence="4">Apple domain-containing protein</fullName>
    </recommendedName>
</protein>
<proteinExistence type="predicted"/>
<feature type="transmembrane region" description="Helical" evidence="1">
    <location>
        <begin position="88"/>
        <end position="115"/>
    </location>
</feature>
<reference evidence="2" key="1">
    <citation type="submission" date="2023-08" db="EMBL/GenBank/DDBJ databases">
        <authorList>
            <person name="Chen Y."/>
            <person name="Shah S."/>
            <person name="Dougan E. K."/>
            <person name="Thang M."/>
            <person name="Chan C."/>
        </authorList>
    </citation>
    <scope>NUCLEOTIDE SEQUENCE</scope>
</reference>
<dbReference type="EMBL" id="CAUJNA010003342">
    <property type="protein sequence ID" value="CAJ1399627.1"/>
    <property type="molecule type" value="Genomic_DNA"/>
</dbReference>
<sequence length="371" mass="40647">HRHWLPSFMTVVKDAGSSRWQLDVQDLQKCQVPWWVWQLEVEPGDPVPVAIGRNEVSLGASRTLEAHREEPLCRYLPLRPYEVSQLSMVTFLVGFVVVLRTGVPSLVAALALSFIPICRICPELPLLRSWPRGSKSLRVVLWFCLCIWIVLLVLFQCRLYRSTPALAAPEVSPAREAWRPPAVPAMPAVELPTRIDVPVEPDLVPRHQPPCFWAGAKYVPNMPGQGRSRVNSASECQARCFRTPGCAYFTMSSPSPGIHWCHLQEYGSRRIAAAQAVAGPSDCEQEAMLADVGDLDPDPAPTTQAVVADRPAIDWPEEPQVARAPSPLKVVKEEPAKPVPDVGADGSLFMLLLVVGAAGAVAISGKLERSG</sequence>
<gene>
    <name evidence="2" type="ORF">EVOR1521_LOCUS23131</name>
</gene>
<feature type="non-terminal residue" evidence="2">
    <location>
        <position position="371"/>
    </location>
</feature>
<evidence type="ECO:0000313" key="2">
    <source>
        <dbReference type="EMBL" id="CAJ1399627.1"/>
    </source>
</evidence>
<accession>A0AA36J5S9</accession>
<dbReference type="Proteomes" id="UP001178507">
    <property type="component" value="Unassembled WGS sequence"/>
</dbReference>
<evidence type="ECO:0008006" key="4">
    <source>
        <dbReference type="Google" id="ProtNLM"/>
    </source>
</evidence>
<feature type="transmembrane region" description="Helical" evidence="1">
    <location>
        <begin position="136"/>
        <end position="155"/>
    </location>
</feature>
<keyword evidence="3" id="KW-1185">Reference proteome</keyword>
<name>A0AA36J5S9_9DINO</name>
<dbReference type="AlphaFoldDB" id="A0AA36J5S9"/>
<dbReference type="Gene3D" id="3.50.4.10">
    <property type="entry name" value="Hepatocyte Growth Factor"/>
    <property type="match status" value="1"/>
</dbReference>
<keyword evidence="1" id="KW-1133">Transmembrane helix</keyword>
<evidence type="ECO:0000256" key="1">
    <source>
        <dbReference type="SAM" id="Phobius"/>
    </source>
</evidence>
<evidence type="ECO:0000313" key="3">
    <source>
        <dbReference type="Proteomes" id="UP001178507"/>
    </source>
</evidence>